<dbReference type="PANTHER" id="PTHR46796">
    <property type="entry name" value="HTH-TYPE TRANSCRIPTIONAL ACTIVATOR RHAS-RELATED"/>
    <property type="match status" value="1"/>
</dbReference>
<proteinExistence type="predicted"/>
<dbReference type="Pfam" id="PF14525">
    <property type="entry name" value="AraC_binding_2"/>
    <property type="match status" value="1"/>
</dbReference>
<evidence type="ECO:0000256" key="2">
    <source>
        <dbReference type="ARBA" id="ARBA00023125"/>
    </source>
</evidence>
<dbReference type="InterPro" id="IPR050204">
    <property type="entry name" value="AraC_XylS_family_regulators"/>
</dbReference>
<dbReference type="Pfam" id="PF12833">
    <property type="entry name" value="HTH_18"/>
    <property type="match status" value="1"/>
</dbReference>
<evidence type="ECO:0000256" key="3">
    <source>
        <dbReference type="ARBA" id="ARBA00023163"/>
    </source>
</evidence>
<evidence type="ECO:0000313" key="6">
    <source>
        <dbReference type="Proteomes" id="UP001466933"/>
    </source>
</evidence>
<dbReference type="SUPFAM" id="SSF46689">
    <property type="entry name" value="Homeodomain-like"/>
    <property type="match status" value="2"/>
</dbReference>
<keyword evidence="3" id="KW-0804">Transcription</keyword>
<sequence>MNDRLPRSGLSLPAFPPPLSDGDIPRGAMLFESDDLEVARREIGKVYRPYAFSAARHRAMPATMFKLDGDNVALSWFAYGTEIAIRPEIFGDFVLVLTTLAGHADIRSGRLAHTGAHGSTVLVTSDERAQFRYSEDNVQMGVRIDAQRIADLWRRVSGRAPPSSLPSCTLLDAHRNRWLASVQTLRQLLDPGTPSALKAMQLPLVEELLIMSLVGEQLASAAPARHDVAPACVKRAVAYIDEHAGEPLTLSDIAAAAHCSVRTLQRAFRQWRDTGTMRYLKEIRLQRVRSALQAADEAASITEIATRWGFGHLGEFAADYRHMFGERPSDTRTKRRTIASS</sequence>
<dbReference type="InterPro" id="IPR035418">
    <property type="entry name" value="AraC-bd_2"/>
</dbReference>
<reference evidence="5 6" key="1">
    <citation type="submission" date="2024-05" db="EMBL/GenBank/DDBJ databases">
        <title>Burkholderia sp. Nov. a novel bacteria isolated from rhizosphere soil of Camellia sinensis.</title>
        <authorList>
            <person name="Dong Y."/>
        </authorList>
    </citation>
    <scope>NUCLEOTIDE SEQUENCE [LARGE SCALE GENOMIC DNA]</scope>
    <source>
        <strain evidence="5 6">GS2Y</strain>
    </source>
</reference>
<dbReference type="Gene3D" id="1.10.10.60">
    <property type="entry name" value="Homeodomain-like"/>
    <property type="match status" value="1"/>
</dbReference>
<dbReference type="SMART" id="SM00342">
    <property type="entry name" value="HTH_ARAC"/>
    <property type="match status" value="1"/>
</dbReference>
<evidence type="ECO:0000256" key="1">
    <source>
        <dbReference type="ARBA" id="ARBA00023015"/>
    </source>
</evidence>
<evidence type="ECO:0000259" key="4">
    <source>
        <dbReference type="PROSITE" id="PS01124"/>
    </source>
</evidence>
<keyword evidence="2" id="KW-0238">DNA-binding</keyword>
<comment type="caution">
    <text evidence="5">The sequence shown here is derived from an EMBL/GenBank/DDBJ whole genome shotgun (WGS) entry which is preliminary data.</text>
</comment>
<keyword evidence="6" id="KW-1185">Reference proteome</keyword>
<dbReference type="PROSITE" id="PS01124">
    <property type="entry name" value="HTH_ARAC_FAMILY_2"/>
    <property type="match status" value="1"/>
</dbReference>
<protein>
    <submittedName>
        <fullName evidence="5">AraC family transcriptional regulator</fullName>
    </submittedName>
</protein>
<keyword evidence="1" id="KW-0805">Transcription regulation</keyword>
<dbReference type="EMBL" id="JBCPYA010000009">
    <property type="protein sequence ID" value="MEN2472588.1"/>
    <property type="molecule type" value="Genomic_DNA"/>
</dbReference>
<name>A0ABU9WKK2_9BURK</name>
<dbReference type="InterPro" id="IPR009057">
    <property type="entry name" value="Homeodomain-like_sf"/>
</dbReference>
<evidence type="ECO:0000313" key="5">
    <source>
        <dbReference type="EMBL" id="MEN2472588.1"/>
    </source>
</evidence>
<gene>
    <name evidence="5" type="ORF">VOI36_22020</name>
</gene>
<dbReference type="Proteomes" id="UP001466933">
    <property type="component" value="Unassembled WGS sequence"/>
</dbReference>
<dbReference type="RefSeq" id="WP_343493492.1">
    <property type="nucleotide sequence ID" value="NZ_JBCPYA010000009.1"/>
</dbReference>
<dbReference type="PANTHER" id="PTHR46796:SF12">
    <property type="entry name" value="HTH-TYPE DNA-BINDING TRANSCRIPTIONAL ACTIVATOR EUTR"/>
    <property type="match status" value="1"/>
</dbReference>
<feature type="domain" description="HTH araC/xylS-type" evidence="4">
    <location>
        <begin position="234"/>
        <end position="334"/>
    </location>
</feature>
<accession>A0ABU9WKK2</accession>
<organism evidence="5 6">
    <name type="scientific">Burkholderia theae</name>
    <dbReference type="NCBI Taxonomy" id="3143496"/>
    <lineage>
        <taxon>Bacteria</taxon>
        <taxon>Pseudomonadati</taxon>
        <taxon>Pseudomonadota</taxon>
        <taxon>Betaproteobacteria</taxon>
        <taxon>Burkholderiales</taxon>
        <taxon>Burkholderiaceae</taxon>
        <taxon>Burkholderia</taxon>
    </lineage>
</organism>
<dbReference type="InterPro" id="IPR018060">
    <property type="entry name" value="HTH_AraC"/>
</dbReference>